<evidence type="ECO:0000313" key="2">
    <source>
        <dbReference type="Proteomes" id="UP000077202"/>
    </source>
</evidence>
<organism evidence="1 2">
    <name type="scientific">Marchantia polymorpha subsp. ruderalis</name>
    <dbReference type="NCBI Taxonomy" id="1480154"/>
    <lineage>
        <taxon>Eukaryota</taxon>
        <taxon>Viridiplantae</taxon>
        <taxon>Streptophyta</taxon>
        <taxon>Embryophyta</taxon>
        <taxon>Marchantiophyta</taxon>
        <taxon>Marchantiopsida</taxon>
        <taxon>Marchantiidae</taxon>
        <taxon>Marchantiales</taxon>
        <taxon>Marchantiaceae</taxon>
        <taxon>Marchantia</taxon>
    </lineage>
</organism>
<accession>A0A176WLQ0</accession>
<gene>
    <name evidence="1" type="ORF">AXG93_4587s1040</name>
</gene>
<dbReference type="AlphaFoldDB" id="A0A176WLQ0"/>
<comment type="caution">
    <text evidence="1">The sequence shown here is derived from an EMBL/GenBank/DDBJ whole genome shotgun (WGS) entry which is preliminary data.</text>
</comment>
<evidence type="ECO:0000313" key="1">
    <source>
        <dbReference type="EMBL" id="OAE33784.1"/>
    </source>
</evidence>
<dbReference type="Proteomes" id="UP000077202">
    <property type="component" value="Unassembled WGS sequence"/>
</dbReference>
<keyword evidence="2" id="KW-1185">Reference proteome</keyword>
<proteinExistence type="predicted"/>
<dbReference type="EMBL" id="LVLJ01000520">
    <property type="protein sequence ID" value="OAE33784.1"/>
    <property type="molecule type" value="Genomic_DNA"/>
</dbReference>
<protein>
    <submittedName>
        <fullName evidence="1">Uncharacterized protein</fullName>
    </submittedName>
</protein>
<name>A0A176WLQ0_MARPO</name>
<sequence>MVATRPVAAEFVRMTTLVTFERRWRVLCPASFICRLESGRSDQTGLRLVTVMTGVVAGGGGGCAATGLHAARTTANAATRNNAVLETMAGAGNTSENTDTMLDKLLNRKVVSDCEK</sequence>
<reference evidence="1" key="1">
    <citation type="submission" date="2016-03" db="EMBL/GenBank/DDBJ databases">
        <title>Mechanisms controlling the formation of the plant cell surface in tip-growing cells are functionally conserved among land plants.</title>
        <authorList>
            <person name="Honkanen S."/>
            <person name="Jones V.A."/>
            <person name="Morieri G."/>
            <person name="Champion C."/>
            <person name="Hetherington A.J."/>
            <person name="Kelly S."/>
            <person name="Saint-Marcoux D."/>
            <person name="Proust H."/>
            <person name="Prescott H."/>
            <person name="Dolan L."/>
        </authorList>
    </citation>
    <scope>NUCLEOTIDE SEQUENCE [LARGE SCALE GENOMIC DNA]</scope>
    <source>
        <tissue evidence="1">Whole gametophyte</tissue>
    </source>
</reference>